<evidence type="ECO:0000313" key="4">
    <source>
        <dbReference type="Proteomes" id="UP000321598"/>
    </source>
</evidence>
<sequence length="108" mass="12958">MSKQVYSHIKNQLKHLLTLLELFKYKLVMEDTDIIITQTELQQFINQAYNYATIHFQSNQCPLIRNYLHMITDLQQNPISLLTVGNTYSYIDNYQICVYKLYEQFAHF</sequence>
<dbReference type="RefSeq" id="WP_103388520.1">
    <property type="nucleotide sequence ID" value="NZ_BKAV01000025.1"/>
</dbReference>
<protein>
    <submittedName>
        <fullName evidence="2">Uncharacterized protein</fullName>
    </submittedName>
</protein>
<keyword evidence="4" id="KW-1185">Reference proteome</keyword>
<reference evidence="2 3" key="1">
    <citation type="submission" date="2018-06" db="EMBL/GenBank/DDBJ databases">
        <authorList>
            <consortium name="Pathogen Informatics"/>
            <person name="Doyle S."/>
        </authorList>
    </citation>
    <scope>NUCLEOTIDE SEQUENCE [LARGE SCALE GENOMIC DNA]</scope>
    <source>
        <strain evidence="2 3">NCTC12413</strain>
    </source>
</reference>
<dbReference type="AlphaFoldDB" id="A0A2T7BT25"/>
<dbReference type="EMBL" id="BKAV01000025">
    <property type="protein sequence ID" value="GEQ01040.1"/>
    <property type="molecule type" value="Genomic_DNA"/>
</dbReference>
<dbReference type="OrthoDB" id="2397929at2"/>
<dbReference type="Proteomes" id="UP000254956">
    <property type="component" value="Unassembled WGS sequence"/>
</dbReference>
<accession>A0A2T7BT25</accession>
<dbReference type="EMBL" id="UGZE01000001">
    <property type="protein sequence ID" value="SUJ11991.1"/>
    <property type="molecule type" value="Genomic_DNA"/>
</dbReference>
<proteinExistence type="predicted"/>
<gene>
    <name evidence="2" type="ORF">NCTC12413_00637</name>
    <name evidence="1" type="ORF">SAR03_20770</name>
</gene>
<dbReference type="Proteomes" id="UP000321598">
    <property type="component" value="Unassembled WGS sequence"/>
</dbReference>
<evidence type="ECO:0000313" key="2">
    <source>
        <dbReference type="EMBL" id="SUJ11991.1"/>
    </source>
</evidence>
<reference evidence="1 4" key="2">
    <citation type="submission" date="2019-07" db="EMBL/GenBank/DDBJ databases">
        <title>Whole genome shotgun sequence of Staphylococcus arlettae NBRC 109765.</title>
        <authorList>
            <person name="Hosoyama A."/>
            <person name="Uohara A."/>
            <person name="Ohji S."/>
            <person name="Ichikawa N."/>
        </authorList>
    </citation>
    <scope>NUCLEOTIDE SEQUENCE [LARGE SCALE GENOMIC DNA]</scope>
    <source>
        <strain evidence="1 4">NBRC 109765</strain>
    </source>
</reference>
<dbReference type="STRING" id="1212545.SARL_06824"/>
<evidence type="ECO:0000313" key="1">
    <source>
        <dbReference type="EMBL" id="GEQ01040.1"/>
    </source>
</evidence>
<name>A0A2T7BT25_9STAP</name>
<organism evidence="2 3">
    <name type="scientific">Staphylococcus arlettae</name>
    <dbReference type="NCBI Taxonomy" id="29378"/>
    <lineage>
        <taxon>Bacteria</taxon>
        <taxon>Bacillati</taxon>
        <taxon>Bacillota</taxon>
        <taxon>Bacilli</taxon>
        <taxon>Bacillales</taxon>
        <taxon>Staphylococcaceae</taxon>
        <taxon>Staphylococcus</taxon>
    </lineage>
</organism>
<evidence type="ECO:0000313" key="3">
    <source>
        <dbReference type="Proteomes" id="UP000254956"/>
    </source>
</evidence>